<dbReference type="AlphaFoldDB" id="A0A4Z2IA56"/>
<evidence type="ECO:0000313" key="2">
    <source>
        <dbReference type="EMBL" id="TNN74916.1"/>
    </source>
</evidence>
<name>A0A4Z2IA56_9TELE</name>
<reference evidence="2 3" key="1">
    <citation type="submission" date="2019-03" db="EMBL/GenBank/DDBJ databases">
        <title>First draft genome of Liparis tanakae, snailfish: a comprehensive survey of snailfish specific genes.</title>
        <authorList>
            <person name="Kim W."/>
            <person name="Song I."/>
            <person name="Jeong J.-H."/>
            <person name="Kim D."/>
            <person name="Kim S."/>
            <person name="Ryu S."/>
            <person name="Song J.Y."/>
            <person name="Lee S.K."/>
        </authorList>
    </citation>
    <scope>NUCLEOTIDE SEQUENCE [LARGE SCALE GENOMIC DNA]</scope>
    <source>
        <tissue evidence="2">Muscle</tissue>
    </source>
</reference>
<sequence>MADKLTDWLAEKLKTGQLSICLARCIGIQVLGDKWLWRLRSSGRCSYGEATVYTCGMLGGSLLCRLKRKTYWKRKRYCEVHVWINCRQQTVCDSGSKSIMSGDRGPRAFGRHSNAHSADDVSAS</sequence>
<gene>
    <name evidence="2" type="ORF">EYF80_014834</name>
</gene>
<protein>
    <submittedName>
        <fullName evidence="2">Uncharacterized protein</fullName>
    </submittedName>
</protein>
<evidence type="ECO:0000256" key="1">
    <source>
        <dbReference type="SAM" id="MobiDB-lite"/>
    </source>
</evidence>
<proteinExistence type="predicted"/>
<dbReference type="Proteomes" id="UP000314294">
    <property type="component" value="Unassembled WGS sequence"/>
</dbReference>
<dbReference type="EMBL" id="SRLO01000109">
    <property type="protein sequence ID" value="TNN74916.1"/>
    <property type="molecule type" value="Genomic_DNA"/>
</dbReference>
<feature type="region of interest" description="Disordered" evidence="1">
    <location>
        <begin position="94"/>
        <end position="124"/>
    </location>
</feature>
<accession>A0A4Z2IA56</accession>
<evidence type="ECO:0000313" key="3">
    <source>
        <dbReference type="Proteomes" id="UP000314294"/>
    </source>
</evidence>
<comment type="caution">
    <text evidence="2">The sequence shown here is derived from an EMBL/GenBank/DDBJ whole genome shotgun (WGS) entry which is preliminary data.</text>
</comment>
<keyword evidence="3" id="KW-1185">Reference proteome</keyword>
<organism evidence="2 3">
    <name type="scientific">Liparis tanakae</name>
    <name type="common">Tanaka's snailfish</name>
    <dbReference type="NCBI Taxonomy" id="230148"/>
    <lineage>
        <taxon>Eukaryota</taxon>
        <taxon>Metazoa</taxon>
        <taxon>Chordata</taxon>
        <taxon>Craniata</taxon>
        <taxon>Vertebrata</taxon>
        <taxon>Euteleostomi</taxon>
        <taxon>Actinopterygii</taxon>
        <taxon>Neopterygii</taxon>
        <taxon>Teleostei</taxon>
        <taxon>Neoteleostei</taxon>
        <taxon>Acanthomorphata</taxon>
        <taxon>Eupercaria</taxon>
        <taxon>Perciformes</taxon>
        <taxon>Cottioidei</taxon>
        <taxon>Cottales</taxon>
        <taxon>Liparidae</taxon>
        <taxon>Liparis</taxon>
    </lineage>
</organism>